<keyword evidence="2" id="KW-0812">Transmembrane</keyword>
<keyword evidence="2" id="KW-0472">Membrane</keyword>
<keyword evidence="2" id="KW-1133">Transmembrane helix</keyword>
<feature type="region of interest" description="Disordered" evidence="1">
    <location>
        <begin position="1"/>
        <end position="42"/>
    </location>
</feature>
<dbReference type="AlphaFoldDB" id="A0A328HIL0"/>
<feature type="transmembrane region" description="Helical" evidence="2">
    <location>
        <begin position="116"/>
        <end position="139"/>
    </location>
</feature>
<reference evidence="3 4" key="1">
    <citation type="submission" date="2018-04" db="EMBL/GenBank/DDBJ databases">
        <title>Bacteria isolated from cave deposits of Manipur.</title>
        <authorList>
            <person name="Sahoo D."/>
            <person name="Sarangthem I."/>
            <person name="Nandeibam J."/>
        </authorList>
    </citation>
    <scope>NUCLEOTIDE SEQUENCE [LARGE SCALE GENOMIC DNA]</scope>
    <source>
        <strain evidence="4">mrc11</strain>
    </source>
</reference>
<dbReference type="Proteomes" id="UP000249166">
    <property type="component" value="Unassembled WGS sequence"/>
</dbReference>
<organism evidence="3 4">
    <name type="scientific">Arthrobacter globiformis</name>
    <dbReference type="NCBI Taxonomy" id="1665"/>
    <lineage>
        <taxon>Bacteria</taxon>
        <taxon>Bacillati</taxon>
        <taxon>Actinomycetota</taxon>
        <taxon>Actinomycetes</taxon>
        <taxon>Micrococcales</taxon>
        <taxon>Micrococcaceae</taxon>
        <taxon>Arthrobacter</taxon>
    </lineage>
</organism>
<sequence>MSGSEHDPINFREVDPQGNPTGYGRMRPAGDGRLGPSMAGEGRQEFAKPGFGPVQPGAGPYEAADFGQRSRLTVNPFIAALWVLVAILLVSPFGVFTLAQESLNSGTEPQVMPVSYMWITFAPQILFAGLVGALGLLFWHAAQWQRKNWQRNGAKQSPPP</sequence>
<feature type="transmembrane region" description="Helical" evidence="2">
    <location>
        <begin position="77"/>
        <end position="96"/>
    </location>
</feature>
<evidence type="ECO:0000256" key="1">
    <source>
        <dbReference type="SAM" id="MobiDB-lite"/>
    </source>
</evidence>
<dbReference type="OrthoDB" id="4939788at2"/>
<evidence type="ECO:0000313" key="3">
    <source>
        <dbReference type="EMBL" id="RAM37961.1"/>
    </source>
</evidence>
<dbReference type="EMBL" id="QLNP01000064">
    <property type="protein sequence ID" value="RAM37961.1"/>
    <property type="molecule type" value="Genomic_DNA"/>
</dbReference>
<proteinExistence type="predicted"/>
<comment type="caution">
    <text evidence="3">The sequence shown here is derived from an EMBL/GenBank/DDBJ whole genome shotgun (WGS) entry which is preliminary data.</text>
</comment>
<feature type="compositionally biased region" description="Basic and acidic residues" evidence="1">
    <location>
        <begin position="1"/>
        <end position="15"/>
    </location>
</feature>
<accession>A0A328HIL0</accession>
<protein>
    <submittedName>
        <fullName evidence="3">Uncharacterized protein</fullName>
    </submittedName>
</protein>
<evidence type="ECO:0000256" key="2">
    <source>
        <dbReference type="SAM" id="Phobius"/>
    </source>
</evidence>
<gene>
    <name evidence="3" type="ORF">DBZ45_07515</name>
</gene>
<evidence type="ECO:0000313" key="4">
    <source>
        <dbReference type="Proteomes" id="UP000249166"/>
    </source>
</evidence>
<name>A0A328HIL0_ARTGO</name>
<dbReference type="RefSeq" id="WP_111903291.1">
    <property type="nucleotide sequence ID" value="NZ_QLNP01000064.1"/>
</dbReference>